<name>A0ABY2NSX4_9LEPT</name>
<evidence type="ECO:0000313" key="1">
    <source>
        <dbReference type="EMBL" id="TGM60688.1"/>
    </source>
</evidence>
<accession>A0ABY2NSX4</accession>
<organism evidence="1 2">
    <name type="scientific">Leptospira vanthielii</name>
    <dbReference type="NCBI Taxonomy" id="293085"/>
    <lineage>
        <taxon>Bacteria</taxon>
        <taxon>Pseudomonadati</taxon>
        <taxon>Spirochaetota</taxon>
        <taxon>Spirochaetia</taxon>
        <taxon>Leptospirales</taxon>
        <taxon>Leptospiraceae</taxon>
        <taxon>Leptospira</taxon>
    </lineage>
</organism>
<keyword evidence="2" id="KW-1185">Reference proteome</keyword>
<dbReference type="SUPFAM" id="SSF53756">
    <property type="entry name" value="UDP-Glycosyltransferase/glycogen phosphorylase"/>
    <property type="match status" value="1"/>
</dbReference>
<evidence type="ECO:0000313" key="2">
    <source>
        <dbReference type="Proteomes" id="UP000298112"/>
    </source>
</evidence>
<reference evidence="2" key="1">
    <citation type="journal article" date="2019" name="PLoS Negl. Trop. Dis.">
        <title>Revisiting the worldwide diversity of Leptospira species in the environment.</title>
        <authorList>
            <person name="Vincent A.T."/>
            <person name="Schiettekatte O."/>
            <person name="Bourhy P."/>
            <person name="Veyrier F.J."/>
            <person name="Picardeau M."/>
        </authorList>
    </citation>
    <scope>NUCLEOTIDE SEQUENCE [LARGE SCALE GENOMIC DNA]</scope>
    <source>
        <strain evidence="2">201601955</strain>
    </source>
</reference>
<dbReference type="InterPro" id="IPR043148">
    <property type="entry name" value="TagF_C"/>
</dbReference>
<dbReference type="Gene3D" id="3.40.50.12580">
    <property type="match status" value="1"/>
</dbReference>
<proteinExistence type="predicted"/>
<dbReference type="EMBL" id="RQHF01000008">
    <property type="protein sequence ID" value="TGM60688.1"/>
    <property type="molecule type" value="Genomic_DNA"/>
</dbReference>
<gene>
    <name evidence="1" type="ORF">EHQ95_02080</name>
</gene>
<protein>
    <recommendedName>
        <fullName evidence="3">CDP-glycerol--glycerophosphate glycerophosphotransferase</fullName>
    </recommendedName>
</protein>
<evidence type="ECO:0008006" key="3">
    <source>
        <dbReference type="Google" id="ProtNLM"/>
    </source>
</evidence>
<comment type="caution">
    <text evidence="1">The sequence shown here is derived from an EMBL/GenBank/DDBJ whole genome shotgun (WGS) entry which is preliminary data.</text>
</comment>
<dbReference type="Proteomes" id="UP000298112">
    <property type="component" value="Unassembled WGS sequence"/>
</dbReference>
<dbReference type="RefSeq" id="WP_135656807.1">
    <property type="nucleotide sequence ID" value="NZ_RQHF01000008.1"/>
</dbReference>
<sequence>MKFNGRGLFVYSDPGAAKAVLSQAIKTEDVLQNVRIYSNREFGFVTQFGLKVLTHPQNIKEIFDVYKPDFVFTGTSYTTDFEMTFIEEATSRKIPSYSYVDHYLLFRKRFQINDRDCYPDEILVIDERAKQLAISEGLPADKIFIFGNPYYEYLSMYKPSISKEQFLNSIGIVDLTKHIVVFAPEPLSNINGKDRYGFDEIDVLSELKKFLDIHDFHCHLLLKPHPNQDMNKIANLLSEKFILLSSDSDTNALIYYSDIVIGFFSNFLIEAEKMNKKILRLLLFKVENDPLLELNIGKVVNLQELESELKCLN</sequence>